<feature type="domain" description="Reverse transcriptase Ty1/copia-type" evidence="1">
    <location>
        <begin position="3"/>
        <end position="73"/>
    </location>
</feature>
<comment type="caution">
    <text evidence="3">The sequence shown here is derived from an EMBL/GenBank/DDBJ whole genome shotgun (WGS) entry which is preliminary data.</text>
</comment>
<dbReference type="InterPro" id="IPR013103">
    <property type="entry name" value="RVT_2"/>
</dbReference>
<evidence type="ECO:0000313" key="3">
    <source>
        <dbReference type="EMBL" id="GEU98314.1"/>
    </source>
</evidence>
<dbReference type="Pfam" id="PF07727">
    <property type="entry name" value="RVT_2"/>
    <property type="match status" value="1"/>
</dbReference>
<proteinExistence type="predicted"/>
<accession>A0A699GP93</accession>
<dbReference type="PANTHER" id="PTHR11439:SF483">
    <property type="entry name" value="PEPTIDE SYNTHASE GLIP-LIKE, PUTATIVE (AFU_ORTHOLOGUE AFUA_3G12920)-RELATED"/>
    <property type="match status" value="1"/>
</dbReference>
<dbReference type="AlphaFoldDB" id="A0A699GP93"/>
<gene>
    <name evidence="3" type="ORF">Tci_070292</name>
</gene>
<dbReference type="Pfam" id="PF22936">
    <property type="entry name" value="Pol_BBD"/>
    <property type="match status" value="1"/>
</dbReference>
<dbReference type="InterPro" id="IPR054722">
    <property type="entry name" value="PolX-like_BBD"/>
</dbReference>
<feature type="domain" description="Retrovirus-related Pol polyprotein from transposon TNT 1-94-like beta-barrel" evidence="2">
    <location>
        <begin position="85"/>
        <end position="149"/>
    </location>
</feature>
<sequence length="375" mass="43084">MIITLKWIYKVKLDEYGDVMKNKARLVAKGYRQEEGIDFEESFTPVARIEAIRIFIVNVASRNMIVYQMDVKTCNTPKLGRSGIMHMTRDRSRLTNFVHKFLSTVKFGNNQIAKIMGYGDYQIGNITILRVYYVEGLGHKLFSIGQFCDSDLEVSFRKHTCFVRNLEVPVVAAPRDVDLADSLVSASIDQDALSINSTYQGSSSNVRPIHTPFKSLSRWTKDHPVANVIRDPSHSVSTRKQLQTDAMCCYFDSFLTSVEPKNFKQEITEPSWIDAKPTEKHLNAVKQIFRYLKGTINMGIWYSKDTDTSLSAYVDSDHAVKNGIVELYFVRKEYQLTDIFTKPLPRERFNLLIEKLGMRSISPETLKRLTEEEDE</sequence>
<reference evidence="3" key="1">
    <citation type="journal article" date="2019" name="Sci. Rep.">
        <title>Draft genome of Tanacetum cinerariifolium, the natural source of mosquito coil.</title>
        <authorList>
            <person name="Yamashiro T."/>
            <person name="Shiraishi A."/>
            <person name="Satake H."/>
            <person name="Nakayama K."/>
        </authorList>
    </citation>
    <scope>NUCLEOTIDE SEQUENCE</scope>
</reference>
<dbReference type="PANTHER" id="PTHR11439">
    <property type="entry name" value="GAG-POL-RELATED RETROTRANSPOSON"/>
    <property type="match status" value="1"/>
</dbReference>
<evidence type="ECO:0000259" key="2">
    <source>
        <dbReference type="Pfam" id="PF22936"/>
    </source>
</evidence>
<evidence type="ECO:0000259" key="1">
    <source>
        <dbReference type="Pfam" id="PF07727"/>
    </source>
</evidence>
<name>A0A699GP93_TANCI</name>
<protein>
    <submittedName>
        <fullName evidence="3">Retrovirus-related Pol polyprotein from transposon TNT 1-94</fullName>
    </submittedName>
</protein>
<organism evidence="3">
    <name type="scientific">Tanacetum cinerariifolium</name>
    <name type="common">Dalmatian daisy</name>
    <name type="synonym">Chrysanthemum cinerariifolium</name>
    <dbReference type="NCBI Taxonomy" id="118510"/>
    <lineage>
        <taxon>Eukaryota</taxon>
        <taxon>Viridiplantae</taxon>
        <taxon>Streptophyta</taxon>
        <taxon>Embryophyta</taxon>
        <taxon>Tracheophyta</taxon>
        <taxon>Spermatophyta</taxon>
        <taxon>Magnoliopsida</taxon>
        <taxon>eudicotyledons</taxon>
        <taxon>Gunneridae</taxon>
        <taxon>Pentapetalae</taxon>
        <taxon>asterids</taxon>
        <taxon>campanulids</taxon>
        <taxon>Asterales</taxon>
        <taxon>Asteraceae</taxon>
        <taxon>Asteroideae</taxon>
        <taxon>Anthemideae</taxon>
        <taxon>Anthemidinae</taxon>
        <taxon>Tanacetum</taxon>
    </lineage>
</organism>
<dbReference type="EMBL" id="BKCJ010011928">
    <property type="protein sequence ID" value="GEU98314.1"/>
    <property type="molecule type" value="Genomic_DNA"/>
</dbReference>